<reference evidence="5" key="1">
    <citation type="submission" date="2022-08" db="EMBL/GenBank/DDBJ databases">
        <title>Novel sulphate-reducing endosymbionts in the free-living metamonad Anaeramoeba.</title>
        <authorList>
            <person name="Jerlstrom-Hultqvist J."/>
            <person name="Cepicka I."/>
            <person name="Gallot-Lavallee L."/>
            <person name="Salas-Leiva D."/>
            <person name="Curtis B.A."/>
            <person name="Zahonova K."/>
            <person name="Pipaliya S."/>
            <person name="Dacks J."/>
            <person name="Roger A.J."/>
        </authorList>
    </citation>
    <scope>NUCLEOTIDE SEQUENCE</scope>
    <source>
        <strain evidence="5">Busselton2</strain>
    </source>
</reference>
<accession>A0AAV7ZCT5</accession>
<keyword evidence="2" id="KW-0539">Nucleus</keyword>
<dbReference type="GO" id="GO:0003676">
    <property type="term" value="F:nucleic acid binding"/>
    <property type="evidence" value="ECO:0007669"/>
    <property type="project" value="InterPro"/>
</dbReference>
<dbReference type="InterPro" id="IPR045166">
    <property type="entry name" value="Spp2-like"/>
</dbReference>
<feature type="compositionally biased region" description="Basic and acidic residues" evidence="3">
    <location>
        <begin position="74"/>
        <end position="125"/>
    </location>
</feature>
<proteinExistence type="predicted"/>
<dbReference type="Proteomes" id="UP001146793">
    <property type="component" value="Unassembled WGS sequence"/>
</dbReference>
<evidence type="ECO:0000313" key="5">
    <source>
        <dbReference type="EMBL" id="KAJ3439739.1"/>
    </source>
</evidence>
<feature type="region of interest" description="Disordered" evidence="3">
    <location>
        <begin position="1"/>
        <end position="129"/>
    </location>
</feature>
<sequence>MSKINFSLNSKKSRLKGRSRIRGRGKGRGRGRKLKPNKLFQTKKQKTNKEIVTSIENNKIITNEKSKKPLIIPLRKEARLSEDQKEKIESKELKEKEKEKENEQTDHKGEIEKTKENSKNTDQKQNKIPSTGLISLLMKKKKLLASQKEKQGQTNKKVSIFKSELQLLPKATTQNDYDKIPIKDFGTALLLGMGWKGKGNAIGRRGNGLKQPIEFIPRPNRLGLGGQIAPQIEDISRKRKINRETNKDPKYFVPQSTTFVNLTKSGKISHVKGIYEKGISYDQAKQKLKKRNLLKKKKRMKQKKKENKMKN</sequence>
<dbReference type="GO" id="GO:0005681">
    <property type="term" value="C:spliceosomal complex"/>
    <property type="evidence" value="ECO:0007669"/>
    <property type="project" value="TreeGrafter"/>
</dbReference>
<evidence type="ECO:0000259" key="4">
    <source>
        <dbReference type="PROSITE" id="PS50174"/>
    </source>
</evidence>
<feature type="region of interest" description="Disordered" evidence="3">
    <location>
        <begin position="286"/>
        <end position="311"/>
    </location>
</feature>
<evidence type="ECO:0000256" key="3">
    <source>
        <dbReference type="SAM" id="MobiDB-lite"/>
    </source>
</evidence>
<protein>
    <submittedName>
        <fullName evidence="5">G patch and kow-containing</fullName>
    </submittedName>
</protein>
<dbReference type="PROSITE" id="PS50174">
    <property type="entry name" value="G_PATCH"/>
    <property type="match status" value="1"/>
</dbReference>
<organism evidence="5 6">
    <name type="scientific">Anaeramoeba flamelloides</name>
    <dbReference type="NCBI Taxonomy" id="1746091"/>
    <lineage>
        <taxon>Eukaryota</taxon>
        <taxon>Metamonada</taxon>
        <taxon>Anaeramoebidae</taxon>
        <taxon>Anaeramoeba</taxon>
    </lineage>
</organism>
<dbReference type="InterPro" id="IPR000467">
    <property type="entry name" value="G_patch_dom"/>
</dbReference>
<dbReference type="InterPro" id="IPR026822">
    <property type="entry name" value="Spp2/MOS2_G-patch"/>
</dbReference>
<dbReference type="EMBL" id="JANTQA010000032">
    <property type="protein sequence ID" value="KAJ3439739.1"/>
    <property type="molecule type" value="Genomic_DNA"/>
</dbReference>
<dbReference type="SMART" id="SM00443">
    <property type="entry name" value="G_patch"/>
    <property type="match status" value="1"/>
</dbReference>
<dbReference type="GO" id="GO:0000398">
    <property type="term" value="P:mRNA splicing, via spliceosome"/>
    <property type="evidence" value="ECO:0007669"/>
    <property type="project" value="InterPro"/>
</dbReference>
<gene>
    <name evidence="5" type="ORF">M0812_15778</name>
</gene>
<dbReference type="PANTHER" id="PTHR15818">
    <property type="entry name" value="G PATCH AND KOW-CONTAINING"/>
    <property type="match status" value="1"/>
</dbReference>
<comment type="subcellular location">
    <subcellularLocation>
        <location evidence="1">Nucleus</location>
    </subcellularLocation>
</comment>
<evidence type="ECO:0000256" key="2">
    <source>
        <dbReference type="ARBA" id="ARBA00023242"/>
    </source>
</evidence>
<feature type="compositionally biased region" description="Polar residues" evidence="3">
    <location>
        <begin position="50"/>
        <end position="61"/>
    </location>
</feature>
<comment type="caution">
    <text evidence="5">The sequence shown here is derived from an EMBL/GenBank/DDBJ whole genome shotgun (WGS) entry which is preliminary data.</text>
</comment>
<evidence type="ECO:0000256" key="1">
    <source>
        <dbReference type="ARBA" id="ARBA00004123"/>
    </source>
</evidence>
<dbReference type="PANTHER" id="PTHR15818:SF2">
    <property type="entry name" value="G-PATCH DOMAIN AND KOW MOTIFS-CONTAINING PROTEIN"/>
    <property type="match status" value="1"/>
</dbReference>
<feature type="domain" description="G-patch" evidence="4">
    <location>
        <begin position="182"/>
        <end position="229"/>
    </location>
</feature>
<name>A0AAV7ZCT5_9EUKA</name>
<evidence type="ECO:0000313" key="6">
    <source>
        <dbReference type="Proteomes" id="UP001146793"/>
    </source>
</evidence>
<feature type="compositionally biased region" description="Basic residues" evidence="3">
    <location>
        <begin position="11"/>
        <end position="46"/>
    </location>
</feature>
<dbReference type="AlphaFoldDB" id="A0AAV7ZCT5"/>
<dbReference type="Pfam" id="PF12656">
    <property type="entry name" value="G-patch_2"/>
    <property type="match status" value="1"/>
</dbReference>